<dbReference type="GO" id="GO:0003677">
    <property type="term" value="F:DNA binding"/>
    <property type="evidence" value="ECO:0007669"/>
    <property type="project" value="InterPro"/>
</dbReference>
<gene>
    <name evidence="12" type="ORF">B7Z70_02940</name>
</gene>
<evidence type="ECO:0000256" key="8">
    <source>
        <dbReference type="ARBA" id="ARBA00023163"/>
    </source>
</evidence>
<dbReference type="NCBIfam" id="TIGR02386">
    <property type="entry name" value="rpoC_TIGR"/>
    <property type="match status" value="1"/>
</dbReference>
<dbReference type="Gene3D" id="1.10.274.100">
    <property type="entry name" value="RNA polymerase Rpb1, domain 3"/>
    <property type="match status" value="2"/>
</dbReference>
<dbReference type="CDD" id="cd01609">
    <property type="entry name" value="RNAP_beta'_N"/>
    <property type="match status" value="1"/>
</dbReference>
<dbReference type="InterPro" id="IPR007066">
    <property type="entry name" value="RNA_pol_Rpb1_3"/>
</dbReference>
<dbReference type="GO" id="GO:0000428">
    <property type="term" value="C:DNA-directed RNA polymerase complex"/>
    <property type="evidence" value="ECO:0007669"/>
    <property type="project" value="UniProtKB-KW"/>
</dbReference>
<dbReference type="InterPro" id="IPR006592">
    <property type="entry name" value="RNA_pol_N"/>
</dbReference>
<keyword evidence="6" id="KW-0862">Zinc</keyword>
<sequence length="729" mass="82049">MKDLLKLFKQNDQQEEFDAIRIGIASPDKVRSWSFGEVKKPETINYRTFKPEREGLFCAKIFGPIKDYECLCGKYKRLKHRGVVCEKCGVEVTQARVRRERMGHIELASPVAHIWFLKSLPSRMGMILDMPLRDIERVLYFEAYVVVDPGVTALERGNILTEDQYLDALEEHGDEFTAKMGAEGIRDLLRGIPLTQEIERIRNELRESNSDTKTKKFSKRLKILEGFEQSGNRPEWMILEVLPVLPPDLRPLVPLDGGRFATSDLNDLYRRVINRNNRLKRLLELKAPDIIVRNEKRMLQEAVDALLDNGRRGRAISGPNKRPLKSLADMIKGKQGRFRQNLLGKRVDYSGRSVIVVGPELRLHQCGLPKKMALELFKPFIFNKLEERGLATTIKAAKRLVEQEKPEVWDILEEVIREHPVMLNRAPTLHRLGIQAFEPILIEGKAIQLHPLVCAAYNADFDGDQMAVHVPLSLEAQLEARTLMMSTNNILSPANGEPVIVPSQDIVLGLYYVSQERADAKGAGGVFADTAEVRRAYETGNLGLHARITVRFRGERMDTTAGRALLGDILPEGLPFSVINRVLKKKVIGELINICYRRLGVKDTVIFADQLMYTGFRMATRAGISFGAGDMVTPPEKEGILARSEDEVKAIQDQYTSGLVTEGERYNKVVDIWSRATDEVAKAMMDRVSKDTVSLPDGGSVQQDSFNSIFMMADSGARGSAAQIRQLAG</sequence>
<comment type="caution">
    <text evidence="12">The sequence shown here is derived from an EMBL/GenBank/DDBJ whole genome shotgun (WGS) entry which is preliminary data.</text>
</comment>
<dbReference type="InterPro" id="IPR044893">
    <property type="entry name" value="RNA_pol_Rpb1_clamp_domain"/>
</dbReference>
<organism evidence="12 13">
    <name type="scientific">Acidithiobacillus ferrivorans</name>
    <dbReference type="NCBI Taxonomy" id="160808"/>
    <lineage>
        <taxon>Bacteria</taxon>
        <taxon>Pseudomonadati</taxon>
        <taxon>Pseudomonadota</taxon>
        <taxon>Acidithiobacillia</taxon>
        <taxon>Acidithiobacillales</taxon>
        <taxon>Acidithiobacillaceae</taxon>
        <taxon>Acidithiobacillus</taxon>
    </lineage>
</organism>
<feature type="non-terminal residue" evidence="12">
    <location>
        <position position="729"/>
    </location>
</feature>
<evidence type="ECO:0000256" key="4">
    <source>
        <dbReference type="ARBA" id="ARBA00022695"/>
    </source>
</evidence>
<comment type="function">
    <text evidence="10">DNA-dependent RNA polymerase catalyzes the transcription of DNA into RNA using the four ribonucleoside triphosphates as substrates.</text>
</comment>
<keyword evidence="7" id="KW-0460">Magnesium</keyword>
<dbReference type="Gene3D" id="2.40.40.20">
    <property type="match status" value="1"/>
</dbReference>
<keyword evidence="2 10" id="KW-0240">DNA-directed RNA polymerase</keyword>
<dbReference type="PANTHER" id="PTHR19376">
    <property type="entry name" value="DNA-DIRECTED RNA POLYMERASE"/>
    <property type="match status" value="1"/>
</dbReference>
<dbReference type="Pfam" id="PF00623">
    <property type="entry name" value="RNA_pol_Rpb1_2"/>
    <property type="match status" value="1"/>
</dbReference>
<dbReference type="Pfam" id="PF04983">
    <property type="entry name" value="RNA_pol_Rpb1_3"/>
    <property type="match status" value="1"/>
</dbReference>
<protein>
    <recommendedName>
        <fullName evidence="10">DNA-directed RNA polymerase subunit</fullName>
        <ecNumber evidence="10">2.7.7.6</ecNumber>
    </recommendedName>
</protein>
<evidence type="ECO:0000259" key="11">
    <source>
        <dbReference type="SMART" id="SM00663"/>
    </source>
</evidence>
<dbReference type="InterPro" id="IPR042102">
    <property type="entry name" value="RNA_pol_Rpb1_3_sf"/>
</dbReference>
<proteinExistence type="inferred from homology"/>
<evidence type="ECO:0000256" key="9">
    <source>
        <dbReference type="ARBA" id="ARBA00048552"/>
    </source>
</evidence>
<comment type="similarity">
    <text evidence="1 10">Belongs to the RNA polymerase beta' chain family.</text>
</comment>
<dbReference type="SMART" id="SM00663">
    <property type="entry name" value="RPOLA_N"/>
    <property type="match status" value="1"/>
</dbReference>
<dbReference type="AlphaFoldDB" id="A0A257T9U0"/>
<dbReference type="InterPro" id="IPR038120">
    <property type="entry name" value="Rpb1_funnel_sf"/>
</dbReference>
<evidence type="ECO:0000256" key="5">
    <source>
        <dbReference type="ARBA" id="ARBA00022723"/>
    </source>
</evidence>
<dbReference type="Gene3D" id="1.10.132.30">
    <property type="match status" value="1"/>
</dbReference>
<evidence type="ECO:0000256" key="3">
    <source>
        <dbReference type="ARBA" id="ARBA00022679"/>
    </source>
</evidence>
<dbReference type="SUPFAM" id="SSF64484">
    <property type="entry name" value="beta and beta-prime subunits of DNA dependent RNA-polymerase"/>
    <property type="match status" value="1"/>
</dbReference>
<dbReference type="Pfam" id="PF05000">
    <property type="entry name" value="RNA_pol_Rpb1_4"/>
    <property type="match status" value="1"/>
</dbReference>
<dbReference type="InterPro" id="IPR007080">
    <property type="entry name" value="RNA_pol_Rpb1_1"/>
</dbReference>
<keyword evidence="4 10" id="KW-0548">Nucleotidyltransferase</keyword>
<evidence type="ECO:0000313" key="13">
    <source>
        <dbReference type="Proteomes" id="UP000216779"/>
    </source>
</evidence>
<evidence type="ECO:0000256" key="2">
    <source>
        <dbReference type="ARBA" id="ARBA00022478"/>
    </source>
</evidence>
<dbReference type="EC" id="2.7.7.6" evidence="10"/>
<evidence type="ECO:0000256" key="6">
    <source>
        <dbReference type="ARBA" id="ARBA00022833"/>
    </source>
</evidence>
<dbReference type="GO" id="GO:0046872">
    <property type="term" value="F:metal ion binding"/>
    <property type="evidence" value="ECO:0007669"/>
    <property type="project" value="UniProtKB-KW"/>
</dbReference>
<dbReference type="InterPro" id="IPR007083">
    <property type="entry name" value="RNA_pol_Rpb1_4"/>
</dbReference>
<dbReference type="FunFam" id="4.10.860.120:FF:000001">
    <property type="entry name" value="DNA-directed RNA polymerase subunit beta"/>
    <property type="match status" value="1"/>
</dbReference>
<dbReference type="InterPro" id="IPR045867">
    <property type="entry name" value="DNA-dir_RpoC_beta_prime"/>
</dbReference>
<evidence type="ECO:0000256" key="1">
    <source>
        <dbReference type="ARBA" id="ARBA00006460"/>
    </source>
</evidence>
<keyword evidence="8 10" id="KW-0804">Transcription</keyword>
<dbReference type="GO" id="GO:0006351">
    <property type="term" value="P:DNA-templated transcription"/>
    <property type="evidence" value="ECO:0007669"/>
    <property type="project" value="InterPro"/>
</dbReference>
<comment type="catalytic activity">
    <reaction evidence="9 10">
        <text>RNA(n) + a ribonucleoside 5'-triphosphate = RNA(n+1) + diphosphate</text>
        <dbReference type="Rhea" id="RHEA:21248"/>
        <dbReference type="Rhea" id="RHEA-COMP:14527"/>
        <dbReference type="Rhea" id="RHEA-COMP:17342"/>
        <dbReference type="ChEBI" id="CHEBI:33019"/>
        <dbReference type="ChEBI" id="CHEBI:61557"/>
        <dbReference type="ChEBI" id="CHEBI:140395"/>
        <dbReference type="EC" id="2.7.7.6"/>
    </reaction>
</comment>
<dbReference type="FunFam" id="1.10.40.90:FF:000001">
    <property type="entry name" value="DNA-directed RNA polymerase subunit beta"/>
    <property type="match status" value="1"/>
</dbReference>
<dbReference type="PANTHER" id="PTHR19376:SF54">
    <property type="entry name" value="DNA-DIRECTED RNA POLYMERASE SUBUNIT BETA"/>
    <property type="match status" value="1"/>
</dbReference>
<dbReference type="Gene3D" id="4.10.860.120">
    <property type="entry name" value="RNA polymerase II, clamp domain"/>
    <property type="match status" value="1"/>
</dbReference>
<dbReference type="Pfam" id="PF04997">
    <property type="entry name" value="RNA_pol_Rpb1_1"/>
    <property type="match status" value="1"/>
</dbReference>
<keyword evidence="3 10" id="KW-0808">Transferase</keyword>
<dbReference type="GO" id="GO:0003899">
    <property type="term" value="F:DNA-directed RNA polymerase activity"/>
    <property type="evidence" value="ECO:0007669"/>
    <property type="project" value="UniProtKB-EC"/>
</dbReference>
<dbReference type="InterPro" id="IPR000722">
    <property type="entry name" value="RNA_pol_asu"/>
</dbReference>
<feature type="domain" description="RNA polymerase N-terminal" evidence="11">
    <location>
        <begin position="235"/>
        <end position="514"/>
    </location>
</feature>
<dbReference type="EMBL" id="NCBC01000058">
    <property type="protein sequence ID" value="OYV82202.1"/>
    <property type="molecule type" value="Genomic_DNA"/>
</dbReference>
<accession>A0A257T9U0</accession>
<evidence type="ECO:0000256" key="10">
    <source>
        <dbReference type="RuleBase" id="RU004279"/>
    </source>
</evidence>
<evidence type="ECO:0000256" key="7">
    <source>
        <dbReference type="ARBA" id="ARBA00022842"/>
    </source>
</evidence>
<evidence type="ECO:0000313" key="12">
    <source>
        <dbReference type="EMBL" id="OYV82202.1"/>
    </source>
</evidence>
<keyword evidence="5" id="KW-0479">Metal-binding</keyword>
<dbReference type="Gene3D" id="1.10.40.90">
    <property type="match status" value="1"/>
</dbReference>
<dbReference type="InterPro" id="IPR012754">
    <property type="entry name" value="DNA-dir_RpoC_beta_prime_bact"/>
</dbReference>
<reference evidence="12 13" key="1">
    <citation type="submission" date="2017-03" db="EMBL/GenBank/DDBJ databases">
        <title>Lifting the veil on microbial sulfur biogeochemistry in mining wastewaters.</title>
        <authorList>
            <person name="Kantor R.S."/>
            <person name="Colenbrander Nelson T."/>
            <person name="Marshall S."/>
            <person name="Bennett D."/>
            <person name="Apte S."/>
            <person name="Camacho D."/>
            <person name="Thomas B.C."/>
            <person name="Warren L.A."/>
            <person name="Banfield J.F."/>
        </authorList>
    </citation>
    <scope>NUCLEOTIDE SEQUENCE [LARGE SCALE GENOMIC DNA]</scope>
    <source>
        <strain evidence="12">21-59-9</strain>
    </source>
</reference>
<name>A0A257T9U0_9PROT</name>
<dbReference type="Proteomes" id="UP000216779">
    <property type="component" value="Unassembled WGS sequence"/>
</dbReference>